<dbReference type="AlphaFoldDB" id="A0AAV5JH29"/>
<evidence type="ECO:0000313" key="1">
    <source>
        <dbReference type="EMBL" id="GKV12051.1"/>
    </source>
</evidence>
<organism evidence="1 2">
    <name type="scientific">Rubroshorea leprosula</name>
    <dbReference type="NCBI Taxonomy" id="152421"/>
    <lineage>
        <taxon>Eukaryota</taxon>
        <taxon>Viridiplantae</taxon>
        <taxon>Streptophyta</taxon>
        <taxon>Embryophyta</taxon>
        <taxon>Tracheophyta</taxon>
        <taxon>Spermatophyta</taxon>
        <taxon>Magnoliopsida</taxon>
        <taxon>eudicotyledons</taxon>
        <taxon>Gunneridae</taxon>
        <taxon>Pentapetalae</taxon>
        <taxon>rosids</taxon>
        <taxon>malvids</taxon>
        <taxon>Malvales</taxon>
        <taxon>Dipterocarpaceae</taxon>
        <taxon>Rubroshorea</taxon>
    </lineage>
</organism>
<reference evidence="1 2" key="1">
    <citation type="journal article" date="2021" name="Commun. Biol.">
        <title>The genome of Shorea leprosula (Dipterocarpaceae) highlights the ecological relevance of drought in aseasonal tropical rainforests.</title>
        <authorList>
            <person name="Ng K.K.S."/>
            <person name="Kobayashi M.J."/>
            <person name="Fawcett J.A."/>
            <person name="Hatakeyama M."/>
            <person name="Paape T."/>
            <person name="Ng C.H."/>
            <person name="Ang C.C."/>
            <person name="Tnah L.H."/>
            <person name="Lee C.T."/>
            <person name="Nishiyama T."/>
            <person name="Sese J."/>
            <person name="O'Brien M.J."/>
            <person name="Copetti D."/>
            <person name="Mohd Noor M.I."/>
            <person name="Ong R.C."/>
            <person name="Putra M."/>
            <person name="Sireger I.Z."/>
            <person name="Indrioko S."/>
            <person name="Kosugi Y."/>
            <person name="Izuno A."/>
            <person name="Isagi Y."/>
            <person name="Lee S.L."/>
            <person name="Shimizu K.K."/>
        </authorList>
    </citation>
    <scope>NUCLEOTIDE SEQUENCE [LARGE SCALE GENOMIC DNA]</scope>
    <source>
        <strain evidence="1">214</strain>
    </source>
</reference>
<accession>A0AAV5JH29</accession>
<dbReference type="Proteomes" id="UP001054252">
    <property type="component" value="Unassembled WGS sequence"/>
</dbReference>
<dbReference type="EMBL" id="BPVZ01000035">
    <property type="protein sequence ID" value="GKV12051.1"/>
    <property type="molecule type" value="Genomic_DNA"/>
</dbReference>
<name>A0AAV5JH29_9ROSI</name>
<evidence type="ECO:0000313" key="2">
    <source>
        <dbReference type="Proteomes" id="UP001054252"/>
    </source>
</evidence>
<proteinExistence type="predicted"/>
<comment type="caution">
    <text evidence="1">The sequence shown here is derived from an EMBL/GenBank/DDBJ whole genome shotgun (WGS) entry which is preliminary data.</text>
</comment>
<keyword evidence="2" id="KW-1185">Reference proteome</keyword>
<gene>
    <name evidence="1" type="ORF">SLEP1_g23253</name>
</gene>
<protein>
    <submittedName>
        <fullName evidence="1">Uncharacterized protein</fullName>
    </submittedName>
</protein>
<sequence>MDVLAPCLRDPVQFPYQNCQPQQRERSSHHTPFRSYRVEWLNLRHVRVAISSTCHYQKPAEVYLHLNGAQVPSLDYPFIAPLIEADHLNASPVGKVAGNCLWGECRIAWVSGCGDGLEYFVQREAKRYSLSRSMQGINWLFRQATVARPAGPAPTTLTGVLAPFADAKRSNDII</sequence>